<feature type="region of interest" description="Disordered" evidence="8">
    <location>
        <begin position="224"/>
        <end position="265"/>
    </location>
</feature>
<sequence length="448" mass="50237">PQISPLDWPCRLWKNSHDKDISKRGRTHNTRMDQPNFNELQVCFYGSRKYLDLGDTVVPSSQTSQFRDFLIRTSKYRSVCGTGKAGNIILIEDFPNAFLRDPSEFHMMLRQYKASSPVVFIMTDSTNQQSSAKHVFPVNLQQDLSIINIQFNPIASSLLVKALSRIASMESVCLGQPIPPKEALQTLADASGGDVRSAVNALQFAAKKDVYHIQDLFARGSEKGKSKSSVKAQRKIKGSKASSSKAGNQEGAIDPLPKHLKSEERLPLQENPESIYDKTSMGATSFSLFLHQNCLAFYSSIDNLGKALQHLTDSDVLSAEWTGKDILEDYAASVTVRGLMHANHEEQKGSRWRPLTRPVWYSVVKKSQEHLSALRAEHRMASFTSEELTTVVVPLQAKIFAATRREDEEPDRGAVNDDTENKDTEVDLLENQEPSDPDEDFRIDEFDD</sequence>
<dbReference type="EMBL" id="QCYY01003456">
    <property type="protein sequence ID" value="ROT63291.1"/>
    <property type="molecule type" value="Genomic_DNA"/>
</dbReference>
<feature type="compositionally biased region" description="Basic residues" evidence="8">
    <location>
        <begin position="226"/>
        <end position="238"/>
    </location>
</feature>
<evidence type="ECO:0000256" key="7">
    <source>
        <dbReference type="ARBA" id="ARBA00023306"/>
    </source>
</evidence>
<evidence type="ECO:0000256" key="5">
    <source>
        <dbReference type="ARBA" id="ARBA00022840"/>
    </source>
</evidence>
<evidence type="ECO:0000313" key="10">
    <source>
        <dbReference type="Proteomes" id="UP000283509"/>
    </source>
</evidence>
<dbReference type="GO" id="GO:0003682">
    <property type="term" value="F:chromatin binding"/>
    <property type="evidence" value="ECO:0007669"/>
    <property type="project" value="TreeGrafter"/>
</dbReference>
<reference evidence="9 10" key="2">
    <citation type="submission" date="2019-01" db="EMBL/GenBank/DDBJ databases">
        <title>The decoding of complex shrimp genome reveals the adaptation for benthos swimmer, frequently molting mechanism and breeding impact on genome.</title>
        <authorList>
            <person name="Sun Y."/>
            <person name="Gao Y."/>
            <person name="Yu Y."/>
        </authorList>
    </citation>
    <scope>NUCLEOTIDE SEQUENCE [LARGE SCALE GENOMIC DNA]</scope>
    <source>
        <tissue evidence="9">Muscle</tissue>
    </source>
</reference>
<dbReference type="PANTHER" id="PTHR12172:SF0">
    <property type="entry name" value="CELL CYCLE CHECKPOINT PROTEIN RAD17"/>
    <property type="match status" value="1"/>
</dbReference>
<keyword evidence="6" id="KW-0539">Nucleus</keyword>
<keyword evidence="4" id="KW-0227">DNA damage</keyword>
<evidence type="ECO:0000256" key="8">
    <source>
        <dbReference type="SAM" id="MobiDB-lite"/>
    </source>
</evidence>
<comment type="subcellular location">
    <subcellularLocation>
        <location evidence="1">Nucleus</location>
    </subcellularLocation>
</comment>
<keyword evidence="5" id="KW-0067">ATP-binding</keyword>
<dbReference type="GO" id="GO:0033314">
    <property type="term" value="P:mitotic DNA replication checkpoint signaling"/>
    <property type="evidence" value="ECO:0007669"/>
    <property type="project" value="TreeGrafter"/>
</dbReference>
<comment type="similarity">
    <text evidence="2">Belongs to the rad17/RAD24 family.</text>
</comment>
<evidence type="ECO:0000256" key="3">
    <source>
        <dbReference type="ARBA" id="ARBA00022741"/>
    </source>
</evidence>
<dbReference type="InterPro" id="IPR004582">
    <property type="entry name" value="Checkpoint_prot_Rad17_Rad24"/>
</dbReference>
<dbReference type="SUPFAM" id="SSF52540">
    <property type="entry name" value="P-loop containing nucleoside triphosphate hydrolases"/>
    <property type="match status" value="1"/>
</dbReference>
<comment type="caution">
    <text evidence="9">The sequence shown here is derived from an EMBL/GenBank/DDBJ whole genome shotgun (WGS) entry which is preliminary data.</text>
</comment>
<dbReference type="Pfam" id="PF03215">
    <property type="entry name" value="Rad17"/>
    <property type="match status" value="1"/>
</dbReference>
<feature type="compositionally biased region" description="Basic and acidic residues" evidence="8">
    <location>
        <begin position="403"/>
        <end position="425"/>
    </location>
</feature>
<accession>A0A3R7SJ75</accession>
<evidence type="ECO:0000256" key="4">
    <source>
        <dbReference type="ARBA" id="ARBA00022763"/>
    </source>
</evidence>
<dbReference type="GO" id="GO:0005524">
    <property type="term" value="F:ATP binding"/>
    <property type="evidence" value="ECO:0007669"/>
    <property type="project" value="UniProtKB-KW"/>
</dbReference>
<feature type="non-terminal residue" evidence="9">
    <location>
        <position position="1"/>
    </location>
</feature>
<dbReference type="InterPro" id="IPR047854">
    <property type="entry name" value="RFC_lid"/>
</dbReference>
<dbReference type="STRING" id="6689.A0A3R7SJ75"/>
<keyword evidence="10" id="KW-1185">Reference proteome</keyword>
<dbReference type="CDD" id="cd18140">
    <property type="entry name" value="HLD_clamp_RFC"/>
    <property type="match status" value="1"/>
</dbReference>
<dbReference type="Proteomes" id="UP000283509">
    <property type="component" value="Unassembled WGS sequence"/>
</dbReference>
<gene>
    <name evidence="9" type="ORF">C7M84_018848</name>
</gene>
<dbReference type="InterPro" id="IPR027417">
    <property type="entry name" value="P-loop_NTPase"/>
</dbReference>
<dbReference type="GO" id="GO:0006281">
    <property type="term" value="P:DNA repair"/>
    <property type="evidence" value="ECO:0007669"/>
    <property type="project" value="InterPro"/>
</dbReference>
<dbReference type="OrthoDB" id="10265971at2759"/>
<proteinExistence type="inferred from homology"/>
<dbReference type="PANTHER" id="PTHR12172">
    <property type="entry name" value="CELL CYCLE CHECKPOINT PROTEIN RAD17"/>
    <property type="match status" value="1"/>
</dbReference>
<dbReference type="Gene3D" id="1.10.8.60">
    <property type="match status" value="1"/>
</dbReference>
<organism evidence="9 10">
    <name type="scientific">Penaeus vannamei</name>
    <name type="common">Whiteleg shrimp</name>
    <name type="synonym">Litopenaeus vannamei</name>
    <dbReference type="NCBI Taxonomy" id="6689"/>
    <lineage>
        <taxon>Eukaryota</taxon>
        <taxon>Metazoa</taxon>
        <taxon>Ecdysozoa</taxon>
        <taxon>Arthropoda</taxon>
        <taxon>Crustacea</taxon>
        <taxon>Multicrustacea</taxon>
        <taxon>Malacostraca</taxon>
        <taxon>Eumalacostraca</taxon>
        <taxon>Eucarida</taxon>
        <taxon>Decapoda</taxon>
        <taxon>Dendrobranchiata</taxon>
        <taxon>Penaeoidea</taxon>
        <taxon>Penaeidae</taxon>
        <taxon>Penaeus</taxon>
    </lineage>
</organism>
<evidence type="ECO:0000256" key="6">
    <source>
        <dbReference type="ARBA" id="ARBA00023242"/>
    </source>
</evidence>
<dbReference type="GO" id="GO:0003689">
    <property type="term" value="F:DNA clamp loader activity"/>
    <property type="evidence" value="ECO:0007669"/>
    <property type="project" value="TreeGrafter"/>
</dbReference>
<feature type="region of interest" description="Disordered" evidence="8">
    <location>
        <begin position="403"/>
        <end position="448"/>
    </location>
</feature>
<reference evidence="9 10" key="1">
    <citation type="submission" date="2018-04" db="EMBL/GenBank/DDBJ databases">
        <authorList>
            <person name="Zhang X."/>
            <person name="Yuan J."/>
            <person name="Li F."/>
            <person name="Xiang J."/>
        </authorList>
    </citation>
    <scope>NUCLEOTIDE SEQUENCE [LARGE SCALE GENOMIC DNA]</scope>
    <source>
        <tissue evidence="9">Muscle</tissue>
    </source>
</reference>
<dbReference type="AlphaFoldDB" id="A0A3R7SJ75"/>
<dbReference type="GO" id="GO:0005634">
    <property type="term" value="C:nucleus"/>
    <property type="evidence" value="ECO:0007669"/>
    <property type="project" value="UniProtKB-SubCell"/>
</dbReference>
<keyword evidence="7" id="KW-0131">Cell cycle</keyword>
<keyword evidence="3" id="KW-0547">Nucleotide-binding</keyword>
<name>A0A3R7SJ75_PENVA</name>
<feature type="compositionally biased region" description="Acidic residues" evidence="8">
    <location>
        <begin position="426"/>
        <end position="448"/>
    </location>
</feature>
<feature type="compositionally biased region" description="Basic and acidic residues" evidence="8">
    <location>
        <begin position="256"/>
        <end position="265"/>
    </location>
</feature>
<protein>
    <submittedName>
        <fullName evidence="9">Putative cell cycle checkpoint protein RAD17 isoform X1</fullName>
    </submittedName>
</protein>
<dbReference type="GO" id="GO:0000077">
    <property type="term" value="P:DNA damage checkpoint signaling"/>
    <property type="evidence" value="ECO:0007669"/>
    <property type="project" value="TreeGrafter"/>
</dbReference>
<evidence type="ECO:0000256" key="1">
    <source>
        <dbReference type="ARBA" id="ARBA00004123"/>
    </source>
</evidence>
<evidence type="ECO:0000256" key="2">
    <source>
        <dbReference type="ARBA" id="ARBA00006168"/>
    </source>
</evidence>
<evidence type="ECO:0000313" key="9">
    <source>
        <dbReference type="EMBL" id="ROT63291.1"/>
    </source>
</evidence>